<accession>A0A3P3Y551</accession>
<keyword evidence="2" id="KW-0496">Mitochondrion</keyword>
<geneLocation type="mitochondrion" evidence="2"/>
<name>A0A3P3Y551_PLABS</name>
<evidence type="ECO:0000256" key="1">
    <source>
        <dbReference type="SAM" id="SignalP"/>
    </source>
</evidence>
<feature type="signal peptide" evidence="1">
    <location>
        <begin position="1"/>
        <end position="23"/>
    </location>
</feature>
<protein>
    <submittedName>
        <fullName evidence="2">Uncharacterized protein</fullName>
    </submittedName>
</protein>
<dbReference type="Proteomes" id="UP000290189">
    <property type="component" value="Unassembled WGS sequence"/>
</dbReference>
<gene>
    <name evidence="2" type="ORF">PLBR_LOCUS2530</name>
</gene>
<dbReference type="AlphaFoldDB" id="A0A3P3Y551"/>
<sequence length="210" mass="21849">MARAPVFLLVAVVAHVVSRTVDAGSYTEVVKAVGGLLKRSMASPPVLAHHTATSLLPSAAPFSHAGRLNSMAPVSSKLVSMSPALATTIPTNLPSLWLLPKSCLMIGGALTGLVWCIRIHNRIQPLISAVKTLLSIAGIWSASLRIRCRAHRQLQAAAKVFAALAGVLASRRIGPRTLSMTSPGDSDEAPAGALIHALADTFANATDELA</sequence>
<organism evidence="2 3">
    <name type="scientific">Plasmodiophora brassicae</name>
    <name type="common">Clubroot disease agent</name>
    <dbReference type="NCBI Taxonomy" id="37360"/>
    <lineage>
        <taxon>Eukaryota</taxon>
        <taxon>Sar</taxon>
        <taxon>Rhizaria</taxon>
        <taxon>Endomyxa</taxon>
        <taxon>Phytomyxea</taxon>
        <taxon>Plasmodiophorida</taxon>
        <taxon>Plasmodiophoridae</taxon>
        <taxon>Plasmodiophora</taxon>
    </lineage>
</organism>
<evidence type="ECO:0000313" key="2">
    <source>
        <dbReference type="EMBL" id="SPQ95315.1"/>
    </source>
</evidence>
<keyword evidence="1" id="KW-0732">Signal</keyword>
<dbReference type="EMBL" id="OVEO01000004">
    <property type="protein sequence ID" value="SPQ95315.1"/>
    <property type="molecule type" value="Genomic_DNA"/>
</dbReference>
<proteinExistence type="predicted"/>
<evidence type="ECO:0000313" key="3">
    <source>
        <dbReference type="Proteomes" id="UP000290189"/>
    </source>
</evidence>
<feature type="chain" id="PRO_5018150886" evidence="1">
    <location>
        <begin position="24"/>
        <end position="210"/>
    </location>
</feature>
<reference evidence="2 3" key="1">
    <citation type="submission" date="2018-03" db="EMBL/GenBank/DDBJ databases">
        <authorList>
            <person name="Fogelqvist J."/>
        </authorList>
    </citation>
    <scope>NUCLEOTIDE SEQUENCE [LARGE SCALE GENOMIC DNA]</scope>
</reference>